<dbReference type="PANTHER" id="PTHR30314:SF3">
    <property type="entry name" value="MITOCHONDRIAL DIVISION PROTEIN FSZA"/>
    <property type="match status" value="1"/>
</dbReference>
<keyword evidence="4" id="KW-0131">Cell cycle</keyword>
<dbReference type="HAMAP" id="MF_00909">
    <property type="entry name" value="FtsZ"/>
    <property type="match status" value="1"/>
</dbReference>
<keyword evidence="3 4" id="KW-0342">GTP-binding</keyword>
<dbReference type="Pfam" id="PF12327">
    <property type="entry name" value="FtsZ_C"/>
    <property type="match status" value="1"/>
</dbReference>
<protein>
    <recommendedName>
        <fullName evidence="4 5">Cell division protein FtsZ</fullName>
    </recommendedName>
</protein>
<proteinExistence type="inferred from homology"/>
<evidence type="ECO:0000256" key="2">
    <source>
        <dbReference type="ARBA" id="ARBA00022741"/>
    </source>
</evidence>
<dbReference type="EMBL" id="RCCJ01000001">
    <property type="protein sequence ID" value="RLJ70356.1"/>
    <property type="molecule type" value="Genomic_DNA"/>
</dbReference>
<dbReference type="NCBIfam" id="TIGR00065">
    <property type="entry name" value="ftsZ"/>
    <property type="match status" value="1"/>
</dbReference>
<feature type="domain" description="Tubulin/FtsZ GTPase" evidence="6">
    <location>
        <begin position="8"/>
        <end position="200"/>
    </location>
</feature>
<dbReference type="InterPro" id="IPR018316">
    <property type="entry name" value="Tubulin/FtsZ_2-layer-sand-dom"/>
</dbReference>
<dbReference type="SMART" id="SM00865">
    <property type="entry name" value="Tubulin_C"/>
    <property type="match status" value="1"/>
</dbReference>
<dbReference type="OrthoDB" id="9813375at2"/>
<dbReference type="SMART" id="SM00864">
    <property type="entry name" value="Tubulin"/>
    <property type="match status" value="1"/>
</dbReference>
<dbReference type="InterPro" id="IPR024757">
    <property type="entry name" value="FtsZ_C"/>
</dbReference>
<dbReference type="GO" id="GO:0003924">
    <property type="term" value="F:GTPase activity"/>
    <property type="evidence" value="ECO:0007669"/>
    <property type="project" value="UniProtKB-UniRule"/>
</dbReference>
<keyword evidence="4 8" id="KW-0132">Cell division</keyword>
<dbReference type="InterPro" id="IPR045061">
    <property type="entry name" value="FtsZ/CetZ"/>
</dbReference>
<feature type="binding site" evidence="4">
    <location>
        <begin position="16"/>
        <end position="20"/>
    </location>
    <ligand>
        <name>GTP</name>
        <dbReference type="ChEBI" id="CHEBI:37565"/>
    </ligand>
</feature>
<gene>
    <name evidence="4" type="primary">ftsZ</name>
    <name evidence="8" type="ORF">BCF55_0625</name>
</gene>
<evidence type="ECO:0000256" key="4">
    <source>
        <dbReference type="HAMAP-Rule" id="MF_00909"/>
    </source>
</evidence>
<keyword evidence="4" id="KW-0717">Septation</keyword>
<keyword evidence="9" id="KW-1185">Reference proteome</keyword>
<feature type="domain" description="Tubulin/FtsZ 2-layer sandwich" evidence="7">
    <location>
        <begin position="202"/>
        <end position="320"/>
    </location>
</feature>
<dbReference type="InterPro" id="IPR008280">
    <property type="entry name" value="Tub_FtsZ_C"/>
</dbReference>
<dbReference type="AlphaFoldDB" id="A0A497XN30"/>
<dbReference type="GO" id="GO:0051258">
    <property type="term" value="P:protein polymerization"/>
    <property type="evidence" value="ECO:0007669"/>
    <property type="project" value="UniProtKB-UniRule"/>
</dbReference>
<dbReference type="FunFam" id="3.40.50.1440:FF:000001">
    <property type="entry name" value="Cell division protein FtsZ"/>
    <property type="match status" value="1"/>
</dbReference>
<dbReference type="GO" id="GO:0043093">
    <property type="term" value="P:FtsZ-dependent cytokinesis"/>
    <property type="evidence" value="ECO:0007669"/>
    <property type="project" value="UniProtKB-UniRule"/>
</dbReference>
<accession>A0A497XN30</accession>
<keyword evidence="2 4" id="KW-0547">Nucleotide-binding</keyword>
<dbReference type="SUPFAM" id="SSF52490">
    <property type="entry name" value="Tubulin nucleotide-binding domain-like"/>
    <property type="match status" value="1"/>
</dbReference>
<dbReference type="CDD" id="cd02201">
    <property type="entry name" value="FtsZ_type1"/>
    <property type="match status" value="1"/>
</dbReference>
<evidence type="ECO:0000256" key="1">
    <source>
        <dbReference type="ARBA" id="ARBA00009690"/>
    </source>
</evidence>
<comment type="function">
    <text evidence="4">Essential cell division protein that forms a contractile ring structure (Z ring) at the future cell division site. The regulation of the ring assembly controls the timing and the location of cell division. One of the functions of the FtsZ ring is to recruit other cell division proteins to the septum to produce a new cell wall between the dividing cells. Binds GTP and shows GTPase activity.</text>
</comment>
<dbReference type="InterPro" id="IPR020805">
    <property type="entry name" value="Cell_div_FtsZ_CS"/>
</dbReference>
<dbReference type="Gene3D" id="3.40.50.1440">
    <property type="entry name" value="Tubulin/FtsZ, GTPase domain"/>
    <property type="match status" value="1"/>
</dbReference>
<evidence type="ECO:0000259" key="6">
    <source>
        <dbReference type="SMART" id="SM00864"/>
    </source>
</evidence>
<comment type="caution">
    <text evidence="8">The sequence shown here is derived from an EMBL/GenBank/DDBJ whole genome shotgun (WGS) entry which is preliminary data.</text>
</comment>
<dbReference type="InterPro" id="IPR036525">
    <property type="entry name" value="Tubulin/FtsZ_GTPase_sf"/>
</dbReference>
<keyword evidence="4" id="KW-0963">Cytoplasm</keyword>
<evidence type="ECO:0000256" key="5">
    <source>
        <dbReference type="NCBIfam" id="TIGR00065"/>
    </source>
</evidence>
<dbReference type="RefSeq" id="WP_121009844.1">
    <property type="nucleotide sequence ID" value="NZ_RCCJ01000001.1"/>
</dbReference>
<feature type="binding site" evidence="4">
    <location>
        <position position="182"/>
    </location>
    <ligand>
        <name>GTP</name>
        <dbReference type="ChEBI" id="CHEBI:37565"/>
    </ligand>
</feature>
<dbReference type="Proteomes" id="UP000267841">
    <property type="component" value="Unassembled WGS sequence"/>
</dbReference>
<dbReference type="Gene3D" id="3.30.1330.20">
    <property type="entry name" value="Tubulin/FtsZ, C-terminal domain"/>
    <property type="match status" value="1"/>
</dbReference>
<dbReference type="PROSITE" id="PS01134">
    <property type="entry name" value="FTSZ_1"/>
    <property type="match status" value="1"/>
</dbReference>
<dbReference type="GO" id="GO:0005525">
    <property type="term" value="F:GTP binding"/>
    <property type="evidence" value="ECO:0007669"/>
    <property type="project" value="UniProtKB-UniRule"/>
</dbReference>
<name>A0A497XN30_9AQUI</name>
<dbReference type="SUPFAM" id="SSF55307">
    <property type="entry name" value="Tubulin C-terminal domain-like"/>
    <property type="match status" value="1"/>
</dbReference>
<organism evidence="8 9">
    <name type="scientific">Hydrogenivirga caldilitoris</name>
    <dbReference type="NCBI Taxonomy" id="246264"/>
    <lineage>
        <taxon>Bacteria</taxon>
        <taxon>Pseudomonadati</taxon>
        <taxon>Aquificota</taxon>
        <taxon>Aquificia</taxon>
        <taxon>Aquificales</taxon>
        <taxon>Aquificaceae</taxon>
        <taxon>Hydrogenivirga</taxon>
    </lineage>
</organism>
<evidence type="ECO:0000313" key="9">
    <source>
        <dbReference type="Proteomes" id="UP000267841"/>
    </source>
</evidence>
<feature type="binding site" evidence="4">
    <location>
        <begin position="103"/>
        <end position="105"/>
    </location>
    <ligand>
        <name>GTP</name>
        <dbReference type="ChEBI" id="CHEBI:37565"/>
    </ligand>
</feature>
<dbReference type="InterPro" id="IPR003008">
    <property type="entry name" value="Tubulin_FtsZ_GTPase"/>
</dbReference>
<evidence type="ECO:0000313" key="8">
    <source>
        <dbReference type="EMBL" id="RLJ70356.1"/>
    </source>
</evidence>
<dbReference type="InterPro" id="IPR037103">
    <property type="entry name" value="Tubulin/FtsZ-like_C"/>
</dbReference>
<evidence type="ECO:0000256" key="3">
    <source>
        <dbReference type="ARBA" id="ARBA00023134"/>
    </source>
</evidence>
<feature type="binding site" evidence="4">
    <location>
        <position position="138"/>
    </location>
    <ligand>
        <name>GTP</name>
        <dbReference type="ChEBI" id="CHEBI:37565"/>
    </ligand>
</feature>
<dbReference type="GO" id="GO:0005737">
    <property type="term" value="C:cytoplasm"/>
    <property type="evidence" value="ECO:0007669"/>
    <property type="project" value="UniProtKB-SubCell"/>
</dbReference>
<dbReference type="InterPro" id="IPR000158">
    <property type="entry name" value="Cell_div_FtsZ"/>
</dbReference>
<feature type="binding site" evidence="4">
    <location>
        <position position="134"/>
    </location>
    <ligand>
        <name>GTP</name>
        <dbReference type="ChEBI" id="CHEBI:37565"/>
    </ligand>
</feature>
<comment type="subunit">
    <text evidence="4">Homodimer. Polymerizes to form a dynamic ring structure in a strictly GTP-dependent manner. Interacts directly with several other division proteins.</text>
</comment>
<dbReference type="PANTHER" id="PTHR30314">
    <property type="entry name" value="CELL DIVISION PROTEIN FTSZ-RELATED"/>
    <property type="match status" value="1"/>
</dbReference>
<comment type="similarity">
    <text evidence="1 4">Belongs to the FtsZ family.</text>
</comment>
<evidence type="ECO:0000259" key="7">
    <source>
        <dbReference type="SMART" id="SM00865"/>
    </source>
</evidence>
<reference evidence="8 9" key="1">
    <citation type="submission" date="2018-10" db="EMBL/GenBank/DDBJ databases">
        <title>Genomic Encyclopedia of Archaeal and Bacterial Type Strains, Phase II (KMG-II): from individual species to whole genera.</title>
        <authorList>
            <person name="Goeker M."/>
        </authorList>
    </citation>
    <scope>NUCLEOTIDE SEQUENCE [LARGE SCALE GENOMIC DNA]</scope>
    <source>
        <strain evidence="8 9">DSM 16510</strain>
    </source>
</reference>
<dbReference type="PRINTS" id="PR00423">
    <property type="entry name" value="CELLDVISFTSZ"/>
</dbReference>
<dbReference type="Pfam" id="PF00091">
    <property type="entry name" value="Tubulin"/>
    <property type="match status" value="1"/>
</dbReference>
<comment type="subcellular location">
    <subcellularLocation>
        <location evidence="4">Cytoplasm</location>
    </subcellularLocation>
    <text evidence="4">Assembles at midcell at the inner surface of the cytoplasmic membrane.</text>
</comment>
<dbReference type="GO" id="GO:0032153">
    <property type="term" value="C:cell division site"/>
    <property type="evidence" value="ECO:0007669"/>
    <property type="project" value="UniProtKB-UniRule"/>
</dbReference>
<dbReference type="GO" id="GO:0000917">
    <property type="term" value="P:division septum assembly"/>
    <property type="evidence" value="ECO:0007669"/>
    <property type="project" value="UniProtKB-KW"/>
</dbReference>
<sequence>MESLNPTRIKVIGVGGGGCNAVNRMFIDGIEDVETYAVNTDVQHLSSLSVPHKIQIGEKVTRGLGAGARPEIGEQAALEDLDKIKDILKDTDMLFIAVGLGGGTGTGAAPVIAQTAREMGILTVGVATLPFKFEGPRRMQAALAGLDRLKDNVDTYIVIHNQKLQEIANKVLTVKDAFREVDNVLSKAVRGITNIISTSAMINVDFADVRTVMESGGLALIGMGEGRGEGKIDLAVEQAITSPLLEGNTIEGAKRLLVTLWVSEDIPFNEVEQAISGIMARTHNEPLIIFGAVLEENVENFLRVAVVATDFEKAQSESSREENLFRVIKREPPPVKRAVPEEGISPVEPEEEVPAYLRRKRKI</sequence>